<proteinExistence type="inferred from homology"/>
<keyword evidence="3 7" id="KW-0812">Transmembrane</keyword>
<evidence type="ECO:0000313" key="8">
    <source>
        <dbReference type="EMBL" id="KAI7841490.1"/>
    </source>
</evidence>
<dbReference type="PANTHER" id="PTHR33510:SF5">
    <property type="entry name" value="PROTEIN TIC 20-II, CHLOROPLASTIC"/>
    <property type="match status" value="1"/>
</dbReference>
<dbReference type="GO" id="GO:0009706">
    <property type="term" value="C:chloroplast inner membrane"/>
    <property type="evidence" value="ECO:0007669"/>
    <property type="project" value="UniProtKB-SubCell"/>
</dbReference>
<keyword evidence="5 7" id="KW-1133">Transmembrane helix</keyword>
<organism evidence="8 9">
    <name type="scientific">Chlorella ohadii</name>
    <dbReference type="NCBI Taxonomy" id="2649997"/>
    <lineage>
        <taxon>Eukaryota</taxon>
        <taxon>Viridiplantae</taxon>
        <taxon>Chlorophyta</taxon>
        <taxon>core chlorophytes</taxon>
        <taxon>Trebouxiophyceae</taxon>
        <taxon>Chlorellales</taxon>
        <taxon>Chlorellaceae</taxon>
        <taxon>Chlorella clade</taxon>
        <taxon>Chlorella</taxon>
    </lineage>
</organism>
<evidence type="ECO:0000256" key="5">
    <source>
        <dbReference type="ARBA" id="ARBA00022989"/>
    </source>
</evidence>
<keyword evidence="6 7" id="KW-0472">Membrane</keyword>
<evidence type="ECO:0000256" key="3">
    <source>
        <dbReference type="ARBA" id="ARBA00022692"/>
    </source>
</evidence>
<comment type="caution">
    <text evidence="8">The sequence shown here is derived from an EMBL/GenBank/DDBJ whole genome shotgun (WGS) entry which is preliminary data.</text>
</comment>
<name>A0AAD5H5Z8_9CHLO</name>
<keyword evidence="9" id="KW-1185">Reference proteome</keyword>
<keyword evidence="4" id="KW-1001">Plastid inner membrane</keyword>
<evidence type="ECO:0000256" key="2">
    <source>
        <dbReference type="ARBA" id="ARBA00009596"/>
    </source>
</evidence>
<feature type="transmembrane region" description="Helical" evidence="7">
    <location>
        <begin position="30"/>
        <end position="49"/>
    </location>
</feature>
<dbReference type="AlphaFoldDB" id="A0AAD5H5Z8"/>
<evidence type="ECO:0000313" key="9">
    <source>
        <dbReference type="Proteomes" id="UP001205105"/>
    </source>
</evidence>
<comment type="similarity">
    <text evidence="2 7">Belongs to the Tic20 family.</text>
</comment>
<accession>A0AAD5H5Z8</accession>
<reference evidence="8" key="1">
    <citation type="submission" date="2020-11" db="EMBL/GenBank/DDBJ databases">
        <title>Chlorella ohadii genome sequencing and assembly.</title>
        <authorList>
            <person name="Murik O."/>
            <person name="Treves H."/>
            <person name="Kedem I."/>
            <person name="Shotland Y."/>
            <person name="Kaplan A."/>
        </authorList>
    </citation>
    <scope>NUCLEOTIDE SEQUENCE</scope>
    <source>
        <strain evidence="8">1</strain>
    </source>
</reference>
<gene>
    <name evidence="8" type="ORF">COHA_004883</name>
</gene>
<dbReference type="EMBL" id="JADXDR010000063">
    <property type="protein sequence ID" value="KAI7841490.1"/>
    <property type="molecule type" value="Genomic_DNA"/>
</dbReference>
<comment type="function">
    <text evidence="7">Involved in protein precursor import into chloroplasts.</text>
</comment>
<dbReference type="Pfam" id="PF16166">
    <property type="entry name" value="TIC20"/>
    <property type="match status" value="1"/>
</dbReference>
<evidence type="ECO:0000256" key="7">
    <source>
        <dbReference type="RuleBase" id="RU367003"/>
    </source>
</evidence>
<dbReference type="Proteomes" id="UP001205105">
    <property type="component" value="Unassembled WGS sequence"/>
</dbReference>
<evidence type="ECO:0000256" key="6">
    <source>
        <dbReference type="ARBA" id="ARBA00023136"/>
    </source>
</evidence>
<protein>
    <recommendedName>
        <fullName evidence="7">Protein TIC 20</fullName>
    </recommendedName>
</protein>
<evidence type="ECO:0000256" key="1">
    <source>
        <dbReference type="ARBA" id="ARBA00004478"/>
    </source>
</evidence>
<comment type="caution">
    <text evidence="7">Lacks conserved residue(s) required for the propagation of feature annotation.</text>
</comment>
<dbReference type="InterPro" id="IPR005691">
    <property type="entry name" value="Tic20"/>
</dbReference>
<dbReference type="PANTHER" id="PTHR33510">
    <property type="entry name" value="PROTEIN TIC 20-II, CHLOROPLASTIC"/>
    <property type="match status" value="1"/>
</dbReference>
<feature type="transmembrane region" description="Helical" evidence="7">
    <location>
        <begin position="91"/>
        <end position="114"/>
    </location>
</feature>
<sequence>MDGLRYGKFFLVQFPQFSTLLLPLEPLIRLYFSVPFAGLVVFFAVYLGIINNPNFSRYVRYNAMQAILLDIILILPGLIESIVRPPMAGPGLQVYITLYNTIFLFLFACVAFGMGSCATGQTARLPIVADAADAQVR</sequence>
<evidence type="ECO:0000256" key="4">
    <source>
        <dbReference type="ARBA" id="ARBA00022780"/>
    </source>
</evidence>
<keyword evidence="7" id="KW-0150">Chloroplast</keyword>
<comment type="subcellular location">
    <subcellularLocation>
        <location evidence="1">Plastid</location>
        <location evidence="1">Chloroplast inner membrane</location>
        <topology evidence="1">Multi-pass membrane protein</topology>
    </subcellularLocation>
    <subcellularLocation>
        <location evidence="7">Plastid</location>
        <location evidence="7">Chloroplast membrane</location>
        <topology evidence="7">Multi-pass membrane protein</topology>
    </subcellularLocation>
</comment>
<feature type="transmembrane region" description="Helical" evidence="7">
    <location>
        <begin position="61"/>
        <end position="79"/>
    </location>
</feature>
<keyword evidence="7" id="KW-0934">Plastid</keyword>